<evidence type="ECO:0000313" key="7">
    <source>
        <dbReference type="Proteomes" id="UP000707535"/>
    </source>
</evidence>
<dbReference type="SUPFAM" id="SSF53850">
    <property type="entry name" value="Periplasmic binding protein-like II"/>
    <property type="match status" value="1"/>
</dbReference>
<comment type="similarity">
    <text evidence="1">Belongs to the LysR transcriptional regulatory family.</text>
</comment>
<dbReference type="Proteomes" id="UP000707535">
    <property type="component" value="Unassembled WGS sequence"/>
</dbReference>
<evidence type="ECO:0000313" key="6">
    <source>
        <dbReference type="EMBL" id="HJE98154.1"/>
    </source>
</evidence>
<dbReference type="Gene3D" id="1.10.10.10">
    <property type="entry name" value="Winged helix-like DNA-binding domain superfamily/Winged helix DNA-binding domain"/>
    <property type="match status" value="1"/>
</dbReference>
<dbReference type="PANTHER" id="PTHR30419:SF8">
    <property type="entry name" value="NITROGEN ASSIMILATION TRANSCRIPTIONAL ACTIVATOR-RELATED"/>
    <property type="match status" value="1"/>
</dbReference>
<evidence type="ECO:0000256" key="4">
    <source>
        <dbReference type="ARBA" id="ARBA00023163"/>
    </source>
</evidence>
<dbReference type="PANTHER" id="PTHR30419">
    <property type="entry name" value="HTH-TYPE TRANSCRIPTIONAL REGULATOR YBHD"/>
    <property type="match status" value="1"/>
</dbReference>
<keyword evidence="2" id="KW-0805">Transcription regulation</keyword>
<evidence type="ECO:0000256" key="1">
    <source>
        <dbReference type="ARBA" id="ARBA00009437"/>
    </source>
</evidence>
<dbReference type="Pfam" id="PF03466">
    <property type="entry name" value="LysR_substrate"/>
    <property type="match status" value="1"/>
</dbReference>
<organism evidence="6 7">
    <name type="scientific">Ligilactobacillus acidipiscis</name>
    <dbReference type="NCBI Taxonomy" id="89059"/>
    <lineage>
        <taxon>Bacteria</taxon>
        <taxon>Bacillati</taxon>
        <taxon>Bacillota</taxon>
        <taxon>Bacilli</taxon>
        <taxon>Lactobacillales</taxon>
        <taxon>Lactobacillaceae</taxon>
        <taxon>Ligilactobacillus</taxon>
    </lineage>
</organism>
<keyword evidence="3" id="KW-0238">DNA-binding</keyword>
<gene>
    <name evidence="6" type="ORF">K8V00_11110</name>
</gene>
<reference evidence="6" key="2">
    <citation type="submission" date="2021-09" db="EMBL/GenBank/DDBJ databases">
        <authorList>
            <person name="Gilroy R."/>
        </authorList>
    </citation>
    <scope>NUCLEOTIDE SEQUENCE</scope>
    <source>
        <strain evidence="6">CHK174-6876</strain>
    </source>
</reference>
<dbReference type="SUPFAM" id="SSF46785">
    <property type="entry name" value="Winged helix' DNA-binding domain"/>
    <property type="match status" value="1"/>
</dbReference>
<dbReference type="AlphaFoldDB" id="A0A921K1P6"/>
<dbReference type="InterPro" id="IPR050950">
    <property type="entry name" value="HTH-type_LysR_regulators"/>
</dbReference>
<dbReference type="GO" id="GO:0003677">
    <property type="term" value="F:DNA binding"/>
    <property type="evidence" value="ECO:0007669"/>
    <property type="project" value="UniProtKB-KW"/>
</dbReference>
<dbReference type="GO" id="GO:0003700">
    <property type="term" value="F:DNA-binding transcription factor activity"/>
    <property type="evidence" value="ECO:0007669"/>
    <property type="project" value="InterPro"/>
</dbReference>
<dbReference type="PRINTS" id="PR00039">
    <property type="entry name" value="HTHLYSR"/>
</dbReference>
<name>A0A921K1P6_9LACO</name>
<dbReference type="InterPro" id="IPR000847">
    <property type="entry name" value="LysR_HTH_N"/>
</dbReference>
<dbReference type="InterPro" id="IPR036390">
    <property type="entry name" value="WH_DNA-bd_sf"/>
</dbReference>
<evidence type="ECO:0000256" key="3">
    <source>
        <dbReference type="ARBA" id="ARBA00023125"/>
    </source>
</evidence>
<sequence>MPAKDPALTLQYLDTLLRYGNFTKAAQQLYISQPYLTQLVKRKERELNVELINRHSAHLQLTEAGKLYYQYLEKINQEKVDFHQKLTQYNNNNNEVTIKVGVLPSMGSFILPLFVPNFIQDHPNVTLTLDEGLPSISEKKVQNGEIDFYVGQSPETVSPNLKTITTGHEQYFVLIPSSSKFYDERFKLIDPRSLSLPELLTEPLVLSKTGSAIRHQVDGLLQKNKVKPDIRLESQNIELIAGMAAVGLGTTIIPQSVVSHLTNGKYNLYPLEEADLTLRYFIAYPVQKELSQIEQTFVDTFATISQRTQQIEK</sequence>
<dbReference type="InterPro" id="IPR005119">
    <property type="entry name" value="LysR_subst-bd"/>
</dbReference>
<comment type="caution">
    <text evidence="6">The sequence shown here is derived from an EMBL/GenBank/DDBJ whole genome shotgun (WGS) entry which is preliminary data.</text>
</comment>
<dbReference type="Pfam" id="PF00126">
    <property type="entry name" value="HTH_1"/>
    <property type="match status" value="1"/>
</dbReference>
<protein>
    <submittedName>
        <fullName evidence="6">LysR family transcriptional regulator</fullName>
    </submittedName>
</protein>
<evidence type="ECO:0000259" key="5">
    <source>
        <dbReference type="PROSITE" id="PS50931"/>
    </source>
</evidence>
<dbReference type="Gene3D" id="3.40.190.290">
    <property type="match status" value="1"/>
</dbReference>
<dbReference type="InterPro" id="IPR036388">
    <property type="entry name" value="WH-like_DNA-bd_sf"/>
</dbReference>
<keyword evidence="4" id="KW-0804">Transcription</keyword>
<dbReference type="PROSITE" id="PS50931">
    <property type="entry name" value="HTH_LYSR"/>
    <property type="match status" value="1"/>
</dbReference>
<proteinExistence type="inferred from homology"/>
<evidence type="ECO:0000256" key="2">
    <source>
        <dbReference type="ARBA" id="ARBA00023015"/>
    </source>
</evidence>
<reference evidence="6" key="1">
    <citation type="journal article" date="2021" name="PeerJ">
        <title>Extensive microbial diversity within the chicken gut microbiome revealed by metagenomics and culture.</title>
        <authorList>
            <person name="Gilroy R."/>
            <person name="Ravi A."/>
            <person name="Getino M."/>
            <person name="Pursley I."/>
            <person name="Horton D.L."/>
            <person name="Alikhan N.F."/>
            <person name="Baker D."/>
            <person name="Gharbi K."/>
            <person name="Hall N."/>
            <person name="Watson M."/>
            <person name="Adriaenssens E.M."/>
            <person name="Foster-Nyarko E."/>
            <person name="Jarju S."/>
            <person name="Secka A."/>
            <person name="Antonio M."/>
            <person name="Oren A."/>
            <person name="Chaudhuri R.R."/>
            <person name="La Ragione R."/>
            <person name="Hildebrand F."/>
            <person name="Pallen M.J."/>
        </authorList>
    </citation>
    <scope>NUCLEOTIDE SEQUENCE</scope>
    <source>
        <strain evidence="6">CHK174-6876</strain>
    </source>
</reference>
<feature type="domain" description="HTH lysR-type" evidence="5">
    <location>
        <begin position="1"/>
        <end position="62"/>
    </location>
</feature>
<dbReference type="GO" id="GO:0005829">
    <property type="term" value="C:cytosol"/>
    <property type="evidence" value="ECO:0007669"/>
    <property type="project" value="TreeGrafter"/>
</dbReference>
<accession>A0A921K1P6</accession>
<dbReference type="CDD" id="cd05466">
    <property type="entry name" value="PBP2_LTTR_substrate"/>
    <property type="match status" value="1"/>
</dbReference>
<dbReference type="EMBL" id="DYXG01000110">
    <property type="protein sequence ID" value="HJE98154.1"/>
    <property type="molecule type" value="Genomic_DNA"/>
</dbReference>